<reference evidence="4" key="1">
    <citation type="submission" date="2025-08" db="UniProtKB">
        <authorList>
            <consortium name="RefSeq"/>
        </authorList>
    </citation>
    <scope>IDENTIFICATION</scope>
    <source>
        <tissue evidence="4">Testes</tissue>
    </source>
</reference>
<accession>A0ABM0M3H6</accession>
<feature type="compositionally biased region" description="Low complexity" evidence="2">
    <location>
        <begin position="1009"/>
        <end position="1018"/>
    </location>
</feature>
<feature type="region of interest" description="Disordered" evidence="2">
    <location>
        <begin position="341"/>
        <end position="365"/>
    </location>
</feature>
<protein>
    <submittedName>
        <fullName evidence="4">Uncharacterized protein LOC100372012</fullName>
    </submittedName>
</protein>
<evidence type="ECO:0000256" key="1">
    <source>
        <dbReference type="SAM" id="Coils"/>
    </source>
</evidence>
<feature type="region of interest" description="Disordered" evidence="2">
    <location>
        <begin position="973"/>
        <end position="1018"/>
    </location>
</feature>
<sequence>MPLTLERRRKEDKEDKKKEKERKKEEKKEKKKYKTKNEEFMDKKIDELSKQLVEEKQNTRREKLAVARLHRELTTAKSELPSRESLMKDLMQERELRLEAEKRLLEMTKESETCRTRLETLQEEFDKMEEAVKGMLQYKTKIEQLKIEKSNFILAYENNLQKYRTHISNLEKENTSLMTEFQNRETTVSVAETIIAMTTLNHEENRKEKSLLLERLRALENENSSLVLENETQRDQYERCLDEVANQVVQALLMQKDLRSECIKLQNRVHDLEQQNRMLNMMFEKERQMHTNRDSSSVQTYSSKRSRGKVGSGDHHSATNTENSINPTTSIAASQALYRIPGATGSNQSSPGSQQRTLNSKSIACRPALTRNDSISSIELNTHSMESLQSIHSNHNTYAYPSMSTMPHGKSSSSKNRALVNGDLYSYNQTDITSTRNAFSLDRYSNGNHGSLIKETSTMVDMFAHYGRPDRLYPQYNGAQQELAEERMYQASALRNGYLVSGAQNQNLSSEMPIKLRETFRQFHKESLQTESLIKSHVYIKPHDFMDNVQMTHSTKQSTQDIHVPVCNGQSADKYHLPFTRAPYETAQSVLKEIHDATANVKSFESLIASDSKPCKTPGNVPRLERSSENKSYESITTEESELKGLLDTNSSVLSNDSWDGGQDIPMLLGERIKLFHSMIDGQQVTQPLYNPRPNQEEPIAKGEFQSSNDSPSHCIDVERDCFKGQNSLNIDGYESSEVKTSKEKVFVSPWRRDTKAPMISSAEETNTSAFVPYTSVLKKVGVDDKSKCLRKGSQTVVSVEPSRRMPDQLDNVWSKSEGQGSNCLKSGDRSHDLAVKQSDEELIVDANVNVHENVQKQTQIETPSDRKSPHIDSDMDFVTKKELLLYMKKKREKESLKETISDKSQISYNSTTSRNLTSDYDDHKKHNDVKPEIVKQASLSETYSGSESLSVEEKRQLFRRFPRKSLKRKLDSDGEEKMLNPEKFPNSGQTFELINGATGKKPTRPKSESNLLSDSTSSTVFQFPPLDRAPEFKFTSEDVFWKDDSLLDPEPKDLTLLNLSPRLSLKSAPLRRTPCLILANGRNPDVEHVKEVKVQPNDSSHKVKVSTGYPCIPARTTLALASSKSLSVESLTSLNSVDSGGSANMSVRSSISRKSATPLSEFLSDSDDDLEDMTDFADLWKKRPVAPMKITEWKPSKTAEEVKLKVKRTNSGEKQIKENLTHVVDVSSNLKVDNSEAQWRTAFPLPNRTSSPELKCYNIHDETTGNGSDCKSGSDPGLQAKVVELSPVKVVDLPDKNGKVWNVADESSFDPSEIKDMGTEKSGKTDPKHVKENYNATSAKIEELRKTDLPNGEIQSLDDTVILTRPTTLFIPKTRPRTLRPYDYKMFLRDDCTGKPAIMYDVSHRGVEIKQTVKRSSTPGVVHTGNKKNIGKKQQTSNLTIINFDQNTGLRKNEPRPTLMRCVYHETENGKPVQLGAVSTNHFAMSIDDVPFIDDGSGQDSDSFKTPEDFAQAKKKRCPAAVARQNVSAVKQVSHAVSKVPIPIREETQPQFQTEINVLQKTSHKRRESDSHQENISVRVSAHPVHSFSDVDLRTDKTEVAKSKLSLSFDELSEKHTQTNGTWHEPDDEEPRVGSQEQLHDGKAVWGRIDIRDGCQAPIVNAELLEDFEGADMYDDDDIESAGEDPAQLDANERANLLDSFFQSDSDDSLSGSEDTDDSHPAEDAFLRLLGDKGNKRQVLRYSVSNRPSILDINLQDVFTRYEEKEKEAMSCFDFLDKLIEELEDDYTEPNENHLKNGNKISQTNIVVEDVICECESDDERKQYT</sequence>
<keyword evidence="1" id="KW-0175">Coiled coil</keyword>
<dbReference type="InterPro" id="IPR026163">
    <property type="entry name" value="Nckap5l"/>
</dbReference>
<dbReference type="RefSeq" id="XP_006814567.1">
    <property type="nucleotide sequence ID" value="XM_006814504.1"/>
</dbReference>
<gene>
    <name evidence="4" type="primary">LOC100372012</name>
</gene>
<feature type="region of interest" description="Disordered" evidence="2">
    <location>
        <begin position="611"/>
        <end position="640"/>
    </location>
</feature>
<evidence type="ECO:0000313" key="4">
    <source>
        <dbReference type="RefSeq" id="XP_006814567.1"/>
    </source>
</evidence>
<dbReference type="PANTHER" id="PTHR21740">
    <property type="entry name" value="NCK-ASSOCIATED PROTEIN 5"/>
    <property type="match status" value="1"/>
</dbReference>
<feature type="region of interest" description="Disordered" evidence="2">
    <location>
        <begin position="1"/>
        <end position="37"/>
    </location>
</feature>
<keyword evidence="3" id="KW-1185">Reference proteome</keyword>
<feature type="region of interest" description="Disordered" evidence="2">
    <location>
        <begin position="287"/>
        <end position="328"/>
    </location>
</feature>
<feature type="region of interest" description="Disordered" evidence="2">
    <location>
        <begin position="1612"/>
        <end position="1641"/>
    </location>
</feature>
<dbReference type="PANTHER" id="PTHR21740:SF8">
    <property type="entry name" value="NCK-ASSOCIATED PROTEIN 5"/>
    <property type="match status" value="1"/>
</dbReference>
<dbReference type="GeneID" id="100372012"/>
<evidence type="ECO:0000313" key="3">
    <source>
        <dbReference type="Proteomes" id="UP000694865"/>
    </source>
</evidence>
<evidence type="ECO:0000256" key="2">
    <source>
        <dbReference type="SAM" id="MobiDB-lite"/>
    </source>
</evidence>
<name>A0ABM0M3H6_SACKO</name>
<feature type="coiled-coil region" evidence="1">
    <location>
        <begin position="83"/>
        <end position="282"/>
    </location>
</feature>
<feature type="compositionally biased region" description="Polar residues" evidence="2">
    <location>
        <begin position="318"/>
        <end position="328"/>
    </location>
</feature>
<feature type="region of interest" description="Disordered" evidence="2">
    <location>
        <begin position="1312"/>
        <end position="1331"/>
    </location>
</feature>
<dbReference type="Proteomes" id="UP000694865">
    <property type="component" value="Unplaced"/>
</dbReference>
<feature type="compositionally biased region" description="Basic and acidic residues" evidence="2">
    <location>
        <begin position="623"/>
        <end position="632"/>
    </location>
</feature>
<feature type="compositionally biased region" description="Basic and acidic residues" evidence="2">
    <location>
        <begin position="1"/>
        <end position="28"/>
    </location>
</feature>
<feature type="compositionally biased region" description="Polar residues" evidence="2">
    <location>
        <begin position="344"/>
        <end position="362"/>
    </location>
</feature>
<feature type="compositionally biased region" description="Basic and acidic residues" evidence="2">
    <location>
        <begin position="1313"/>
        <end position="1331"/>
    </location>
</feature>
<organism evidence="3 4">
    <name type="scientific">Saccoglossus kowalevskii</name>
    <name type="common">Acorn worm</name>
    <dbReference type="NCBI Taxonomy" id="10224"/>
    <lineage>
        <taxon>Eukaryota</taxon>
        <taxon>Metazoa</taxon>
        <taxon>Hemichordata</taxon>
        <taxon>Enteropneusta</taxon>
        <taxon>Harrimaniidae</taxon>
        <taxon>Saccoglossus</taxon>
    </lineage>
</organism>
<proteinExistence type="predicted"/>